<evidence type="ECO:0000256" key="1">
    <source>
        <dbReference type="SAM" id="MobiDB-lite"/>
    </source>
</evidence>
<organism evidence="2 3">
    <name type="scientific">Eiseniibacteriota bacterium</name>
    <dbReference type="NCBI Taxonomy" id="2212470"/>
    <lineage>
        <taxon>Bacteria</taxon>
        <taxon>Candidatus Eiseniibacteriota</taxon>
    </lineage>
</organism>
<evidence type="ECO:0000313" key="2">
    <source>
        <dbReference type="EMBL" id="NOT35285.1"/>
    </source>
</evidence>
<accession>A0A849ST92</accession>
<sequence>MTEERFTADEFARLLALEARDPERLRLEADPRFAAWQRMHLEFETPLHSSVAPGELEQARVELAHRMRAVLEPTEREPASAEGPPPERRSEPSSPRPKRGSWFERWMGGSMLRPAVALAATVVAVSAVWWMSNRGPAPGIERGARDASALVLHVESGIDRAELSWNAIAGAESYRVVFYGADLAELARREADAALGLRLAADSLPAGLVHGAEVAVEVVAIQGETVLATSRVVTLRVP</sequence>
<dbReference type="Proteomes" id="UP000580839">
    <property type="component" value="Unassembled WGS sequence"/>
</dbReference>
<dbReference type="AlphaFoldDB" id="A0A849ST92"/>
<dbReference type="EMBL" id="JABFRW010000185">
    <property type="protein sequence ID" value="NOT35285.1"/>
    <property type="molecule type" value="Genomic_DNA"/>
</dbReference>
<feature type="region of interest" description="Disordered" evidence="1">
    <location>
        <begin position="69"/>
        <end position="100"/>
    </location>
</feature>
<name>A0A849ST92_UNCEI</name>
<protein>
    <submittedName>
        <fullName evidence="2">Uncharacterized protein</fullName>
    </submittedName>
</protein>
<comment type="caution">
    <text evidence="2">The sequence shown here is derived from an EMBL/GenBank/DDBJ whole genome shotgun (WGS) entry which is preliminary data.</text>
</comment>
<proteinExistence type="predicted"/>
<feature type="compositionally biased region" description="Basic and acidic residues" evidence="1">
    <location>
        <begin position="73"/>
        <end position="91"/>
    </location>
</feature>
<gene>
    <name evidence="2" type="ORF">HOP12_14165</name>
</gene>
<reference evidence="2 3" key="1">
    <citation type="submission" date="2020-04" db="EMBL/GenBank/DDBJ databases">
        <title>Metagenomic profiling of ammonia- and methane-oxidizing microorganisms in a Dutch drinking water treatment plant.</title>
        <authorList>
            <person name="Poghosyan L."/>
            <person name="Leucker S."/>
        </authorList>
    </citation>
    <scope>NUCLEOTIDE SEQUENCE [LARGE SCALE GENOMIC DNA]</scope>
    <source>
        <strain evidence="2">S-RSF-IL-03</strain>
    </source>
</reference>
<evidence type="ECO:0000313" key="3">
    <source>
        <dbReference type="Proteomes" id="UP000580839"/>
    </source>
</evidence>